<dbReference type="SUPFAM" id="SSF53927">
    <property type="entry name" value="Cytidine deaminase-like"/>
    <property type="match status" value="2"/>
</dbReference>
<reference evidence="2 3" key="1">
    <citation type="journal article" date="2018" name="Plant J.">
        <title>Genome sequences of Chlorella sorokiniana UTEX 1602 and Micractinium conductrix SAG 241.80: implications to maltose excretion by a green alga.</title>
        <authorList>
            <person name="Arriola M.B."/>
            <person name="Velmurugan N."/>
            <person name="Zhang Y."/>
            <person name="Plunkett M.H."/>
            <person name="Hondzo H."/>
            <person name="Barney B.M."/>
        </authorList>
    </citation>
    <scope>NUCLEOTIDE SEQUENCE [LARGE SCALE GENOMIC DNA]</scope>
    <source>
        <strain evidence="3">UTEX 1602</strain>
    </source>
</reference>
<feature type="domain" description="CMP/dCMP-type deaminase" evidence="1">
    <location>
        <begin position="6"/>
        <end position="129"/>
    </location>
</feature>
<dbReference type="Proteomes" id="UP000239899">
    <property type="component" value="Unassembled WGS sequence"/>
</dbReference>
<dbReference type="InterPro" id="IPR016193">
    <property type="entry name" value="Cytidine_deaminase-like"/>
</dbReference>
<evidence type="ECO:0000259" key="1">
    <source>
        <dbReference type="PROSITE" id="PS51747"/>
    </source>
</evidence>
<dbReference type="EMBL" id="LHPG02000012">
    <property type="protein sequence ID" value="PRW45094.1"/>
    <property type="molecule type" value="Genomic_DNA"/>
</dbReference>
<dbReference type="GO" id="GO:0006152">
    <property type="term" value="P:purine nucleoside catabolic process"/>
    <property type="evidence" value="ECO:0007669"/>
    <property type="project" value="TreeGrafter"/>
</dbReference>
<feature type="domain" description="CMP/dCMP-type deaminase" evidence="1">
    <location>
        <begin position="165"/>
        <end position="288"/>
    </location>
</feature>
<dbReference type="PROSITE" id="PS51747">
    <property type="entry name" value="CYT_DCMP_DEAMINASES_2"/>
    <property type="match status" value="2"/>
</dbReference>
<dbReference type="STRING" id="3076.A0A2P6TLD4"/>
<dbReference type="AlphaFoldDB" id="A0A2P6TLD4"/>
<dbReference type="OrthoDB" id="408702at2759"/>
<evidence type="ECO:0000313" key="2">
    <source>
        <dbReference type="EMBL" id="PRW45094.1"/>
    </source>
</evidence>
<evidence type="ECO:0000313" key="3">
    <source>
        <dbReference type="Proteomes" id="UP000239899"/>
    </source>
</evidence>
<organism evidence="2 3">
    <name type="scientific">Chlorella sorokiniana</name>
    <name type="common">Freshwater green alga</name>
    <dbReference type="NCBI Taxonomy" id="3076"/>
    <lineage>
        <taxon>Eukaryota</taxon>
        <taxon>Viridiplantae</taxon>
        <taxon>Chlorophyta</taxon>
        <taxon>core chlorophytes</taxon>
        <taxon>Trebouxiophyceae</taxon>
        <taxon>Chlorellales</taxon>
        <taxon>Chlorellaceae</taxon>
        <taxon>Chlorella clade</taxon>
        <taxon>Chlorella</taxon>
    </lineage>
</organism>
<keyword evidence="3" id="KW-1185">Reference proteome</keyword>
<accession>A0A2P6TLD4</accession>
<dbReference type="PANTHER" id="PTHR11079:SF161">
    <property type="entry name" value="CMP_DCMP-TYPE DEAMINASE DOMAIN-CONTAINING PROTEIN"/>
    <property type="match status" value="1"/>
</dbReference>
<protein>
    <submittedName>
        <fullName evidence="2">dCMP deaminase</fullName>
    </submittedName>
</protein>
<dbReference type="PANTHER" id="PTHR11079">
    <property type="entry name" value="CYTOSINE DEAMINASE FAMILY MEMBER"/>
    <property type="match status" value="1"/>
</dbReference>
<dbReference type="InterPro" id="IPR002125">
    <property type="entry name" value="CMP_dCMP_dom"/>
</dbReference>
<gene>
    <name evidence="2" type="ORF">C2E21_6165</name>
</gene>
<dbReference type="Pfam" id="PF00383">
    <property type="entry name" value="dCMP_cyt_deam_1"/>
    <property type="match status" value="2"/>
</dbReference>
<dbReference type="Gene3D" id="3.40.140.10">
    <property type="entry name" value="Cytidine Deaminase, domain 2"/>
    <property type="match status" value="2"/>
</dbReference>
<name>A0A2P6TLD4_CHLSO</name>
<proteinExistence type="predicted"/>
<dbReference type="GO" id="GO:0047974">
    <property type="term" value="F:guanosine deaminase activity"/>
    <property type="evidence" value="ECO:0007669"/>
    <property type="project" value="TreeGrafter"/>
</dbReference>
<dbReference type="CDD" id="cd01285">
    <property type="entry name" value="nucleoside_deaminase"/>
    <property type="match status" value="2"/>
</dbReference>
<comment type="caution">
    <text evidence="2">The sequence shown here is derived from an EMBL/GenBank/DDBJ whole genome shotgun (WGS) entry which is preliminary data.</text>
</comment>
<sequence length="327" mass="36228">MPITDEQHAQFMKRAIELSRASGVVEKTGGCFGAVIVDASTGEVVEEGRNRVLSENDPTWHGEVEAIRRACKKVGSPHLNGCVIYTSAQPCPMCHCACLWARLEKIYFGATYEDVMEYGKFEDADFMGELTKPAAEQGTPCVPLLRDEAVEVWKEYGQLVAAGEKQHEAYMKRAIALSRESGIAEKTGGCFGAVVVDGQTGEIVGEGRNRVLSENDPTWHGEMEAIRQACKKAGSPHLHGCILYTSAQPCPMCHTASLWAHIDKIYYASTYDDVMEYGKFEDRDFLGELTKPPAERRTPCVPLLREEAVEVWKEYGQLVAAGEVRHY</sequence>